<accession>C0J3H2</accession>
<comment type="subcellular location">
    <subcellularLocation>
        <location evidence="2">Membrane</location>
        <topology evidence="2">Multi-pass membrane protein</topology>
    </subcellularLocation>
</comment>
<keyword evidence="8 9" id="KW-0472">Membrane</keyword>
<feature type="transmembrane region" description="Helical" evidence="9">
    <location>
        <begin position="28"/>
        <end position="50"/>
    </location>
</feature>
<evidence type="ECO:0000256" key="3">
    <source>
        <dbReference type="ARBA" id="ARBA00008198"/>
    </source>
</evidence>
<evidence type="ECO:0000256" key="4">
    <source>
        <dbReference type="ARBA" id="ARBA00015395"/>
    </source>
</evidence>
<evidence type="ECO:0000256" key="2">
    <source>
        <dbReference type="ARBA" id="ARBA00004141"/>
    </source>
</evidence>
<keyword evidence="10" id="KW-0150">Chloroplast</keyword>
<evidence type="ECO:0000313" key="10">
    <source>
        <dbReference type="EMBL" id="ACJ38650.1"/>
    </source>
</evidence>
<geneLocation type="chloroplast" evidence="10"/>
<comment type="similarity">
    <text evidence="3">Belongs to the Ycf4 family.</text>
</comment>
<keyword evidence="6 9" id="KW-0812">Transmembrane</keyword>
<keyword evidence="7 9" id="KW-1133">Transmembrane helix</keyword>
<evidence type="ECO:0000256" key="8">
    <source>
        <dbReference type="ARBA" id="ARBA00023136"/>
    </source>
</evidence>
<evidence type="ECO:0000256" key="5">
    <source>
        <dbReference type="ARBA" id="ARBA00022531"/>
    </source>
</evidence>
<evidence type="ECO:0000256" key="7">
    <source>
        <dbReference type="ARBA" id="ARBA00022989"/>
    </source>
</evidence>
<protein>
    <recommendedName>
        <fullName evidence="4">Photosystem I assembly protein Ycf4</fullName>
    </recommendedName>
</protein>
<proteinExistence type="inferred from homology"/>
<dbReference type="GO" id="GO:0009522">
    <property type="term" value="C:photosystem I"/>
    <property type="evidence" value="ECO:0007669"/>
    <property type="project" value="InterPro"/>
</dbReference>
<dbReference type="AlphaFoldDB" id="C0J3H2"/>
<gene>
    <name evidence="10" type="primary">ycf4</name>
</gene>
<sequence>MKKKNPVLRYNDLVIFYILGPSRNPCSYFWIFFSSSCSLVFLSLSFLSYVNNDFIVFPEELYNSLPFIPESLYLPFYSRGMVIGLYGILSGFWTLYLLCIVIRDVGGGYDMFDKKEQKIEFGRWGFFKDFTLEIPMKESLSLRLVTHTKTDFFNRTFTYEILYLETENNGFIPLTRLEYDLLPIDIAWKASELSRFLKLPVYW</sequence>
<keyword evidence="10" id="KW-0934">Plastid</keyword>
<dbReference type="GO" id="GO:0015979">
    <property type="term" value="P:photosynthesis"/>
    <property type="evidence" value="ECO:0007669"/>
    <property type="project" value="UniProtKB-KW"/>
</dbReference>
<evidence type="ECO:0000256" key="1">
    <source>
        <dbReference type="ARBA" id="ARBA00002862"/>
    </source>
</evidence>
<evidence type="ECO:0000256" key="9">
    <source>
        <dbReference type="SAM" id="Phobius"/>
    </source>
</evidence>
<organism evidence="10">
    <name type="scientific">Grona barbata</name>
    <dbReference type="NCBI Taxonomy" id="556501"/>
    <lineage>
        <taxon>Eukaryota</taxon>
        <taxon>Viridiplantae</taxon>
        <taxon>Streptophyta</taxon>
        <taxon>Embryophyta</taxon>
        <taxon>Tracheophyta</taxon>
        <taxon>Spermatophyta</taxon>
        <taxon>Magnoliopsida</taxon>
        <taxon>eudicotyledons</taxon>
        <taxon>Gunneridae</taxon>
        <taxon>Pentapetalae</taxon>
        <taxon>rosids</taxon>
        <taxon>fabids</taxon>
        <taxon>Fabales</taxon>
        <taxon>Fabaceae</taxon>
        <taxon>Papilionoideae</taxon>
        <taxon>50 kb inversion clade</taxon>
        <taxon>NPAAA clade</taxon>
        <taxon>indigoferoid/millettioid clade</taxon>
        <taxon>Desmodieae</taxon>
        <taxon>Grona</taxon>
    </lineage>
</organism>
<dbReference type="InterPro" id="IPR003359">
    <property type="entry name" value="PSI_Ycf4_assembly"/>
</dbReference>
<name>C0J3H2_9FABA</name>
<keyword evidence="5" id="KW-0602">Photosynthesis</keyword>
<dbReference type="Pfam" id="PF02392">
    <property type="entry name" value="Ycf4"/>
    <property type="match status" value="1"/>
</dbReference>
<evidence type="ECO:0000256" key="6">
    <source>
        <dbReference type="ARBA" id="ARBA00022692"/>
    </source>
</evidence>
<reference evidence="10" key="1">
    <citation type="journal article" date="2009" name="Syst. Bot.">
        <title>Relationships Among Phaseoloid Legumes Based on Sequences from Eight Chloroplast Regions.</title>
        <authorList>
            <person name="Stefanovic S."/>
            <person name="Pfeil B.E."/>
            <person name="Palmer J.D."/>
            <person name="Doyle J.J."/>
        </authorList>
    </citation>
    <scope>NUCLEOTIDE SEQUENCE</scope>
    <source>
        <strain evidence="10">111</strain>
    </source>
</reference>
<dbReference type="EMBL" id="EU717455">
    <property type="protein sequence ID" value="ACJ38650.1"/>
    <property type="molecule type" value="Genomic_DNA"/>
</dbReference>
<feature type="transmembrane region" description="Helical" evidence="9">
    <location>
        <begin position="81"/>
        <end position="102"/>
    </location>
</feature>
<comment type="function">
    <text evidence="1">Seems to be required for the assembly of the photosystem I complex.</text>
</comment>